<organism evidence="3 4">
    <name type="scientific">Rhamnella rubrinervis</name>
    <dbReference type="NCBI Taxonomy" id="2594499"/>
    <lineage>
        <taxon>Eukaryota</taxon>
        <taxon>Viridiplantae</taxon>
        <taxon>Streptophyta</taxon>
        <taxon>Embryophyta</taxon>
        <taxon>Tracheophyta</taxon>
        <taxon>Spermatophyta</taxon>
        <taxon>Magnoliopsida</taxon>
        <taxon>eudicotyledons</taxon>
        <taxon>Gunneridae</taxon>
        <taxon>Pentapetalae</taxon>
        <taxon>rosids</taxon>
        <taxon>fabids</taxon>
        <taxon>Rosales</taxon>
        <taxon>Rhamnaceae</taxon>
        <taxon>rhamnoid group</taxon>
        <taxon>Rhamneae</taxon>
        <taxon>Rhamnella</taxon>
    </lineage>
</organism>
<dbReference type="InterPro" id="IPR001466">
    <property type="entry name" value="Beta-lactam-related"/>
</dbReference>
<dbReference type="InterPro" id="IPR052907">
    <property type="entry name" value="Beta-lactamase/esterase"/>
</dbReference>
<dbReference type="PANTHER" id="PTHR43319">
    <property type="entry name" value="BETA-LACTAMASE-RELATED"/>
    <property type="match status" value="1"/>
</dbReference>
<feature type="region of interest" description="Disordered" evidence="1">
    <location>
        <begin position="309"/>
        <end position="349"/>
    </location>
</feature>
<reference evidence="3" key="1">
    <citation type="submission" date="2020-03" db="EMBL/GenBank/DDBJ databases">
        <title>A high-quality chromosome-level genome assembly of a woody plant with both climbing and erect habits, Rhamnella rubrinervis.</title>
        <authorList>
            <person name="Lu Z."/>
            <person name="Yang Y."/>
            <person name="Zhu X."/>
            <person name="Sun Y."/>
        </authorList>
    </citation>
    <scope>NUCLEOTIDE SEQUENCE</scope>
    <source>
        <strain evidence="3">BYM</strain>
        <tissue evidence="3">Leaf</tissue>
    </source>
</reference>
<evidence type="ECO:0000256" key="1">
    <source>
        <dbReference type="SAM" id="MobiDB-lite"/>
    </source>
</evidence>
<protein>
    <recommendedName>
        <fullName evidence="2">Beta-lactamase-related domain-containing protein</fullName>
    </recommendedName>
</protein>
<evidence type="ECO:0000259" key="2">
    <source>
        <dbReference type="Pfam" id="PF00144"/>
    </source>
</evidence>
<dbReference type="AlphaFoldDB" id="A0A8K0H692"/>
<dbReference type="Pfam" id="PF00144">
    <property type="entry name" value="Beta-lactamase"/>
    <property type="match status" value="1"/>
</dbReference>
<feature type="compositionally biased region" description="Basic and acidic residues" evidence="1">
    <location>
        <begin position="326"/>
        <end position="344"/>
    </location>
</feature>
<gene>
    <name evidence="3" type="ORF">FNV43_RR11649</name>
</gene>
<dbReference type="Proteomes" id="UP000796880">
    <property type="component" value="Unassembled WGS sequence"/>
</dbReference>
<name>A0A8K0H692_9ROSA</name>
<dbReference type="Gene3D" id="3.40.710.10">
    <property type="entry name" value="DD-peptidase/beta-lactamase superfamily"/>
    <property type="match status" value="1"/>
</dbReference>
<feature type="compositionally biased region" description="Low complexity" evidence="1">
    <location>
        <begin position="314"/>
        <end position="325"/>
    </location>
</feature>
<dbReference type="SUPFAM" id="SSF56601">
    <property type="entry name" value="beta-lactamase/transpeptidase-like"/>
    <property type="match status" value="1"/>
</dbReference>
<dbReference type="EMBL" id="VOIH02000005">
    <property type="protein sequence ID" value="KAF3446470.1"/>
    <property type="molecule type" value="Genomic_DNA"/>
</dbReference>
<keyword evidence="4" id="KW-1185">Reference proteome</keyword>
<accession>A0A8K0H692</accession>
<dbReference type="OrthoDB" id="427480at2759"/>
<evidence type="ECO:0000313" key="4">
    <source>
        <dbReference type="Proteomes" id="UP000796880"/>
    </source>
</evidence>
<proteinExistence type="predicted"/>
<evidence type="ECO:0000313" key="3">
    <source>
        <dbReference type="EMBL" id="KAF3446470.1"/>
    </source>
</evidence>
<dbReference type="InterPro" id="IPR012338">
    <property type="entry name" value="Beta-lactam/transpept-like"/>
</dbReference>
<dbReference type="PANTHER" id="PTHR43319:SF3">
    <property type="entry name" value="BETA-LACTAMASE-RELATED DOMAIN-CONTAINING PROTEIN"/>
    <property type="match status" value="1"/>
</dbReference>
<sequence>MANDGWMYDTPAHSHVEAKLRQLLLELRNDNKLVGIQVCAYKDGEVIIDTAAGVLGENDPRPVQPDSLFPVLSVSKGVTAGMLHWLVDNGKLKLDENVANIWPEFGSNGKDRIKVHHVLNHTSGLHNAMADAVHKDHRIVSDWDECLNRIAKSVPETEPGQVQLYHYLTFGWLCGGIIERASGKKFQEILEEAFIHPLQIEGELYVGIPPGMCVDCACFTGDKICVESRLATIAVDADDGSKFSGIGNRSGVEMPSTLQQINTVKLTRMLTAMCNELNNRRAVIPAVNGHCSARALARYYAALADGGVVPPPHSSSSKPPLGSHPHIPEKSPREQKDIDDDTSRSSKMFRNSSGIHDAFLGAGDYEKLILPDGSFGLGFKRYSSEDGSLIGFGHSGMGGSTGFCDFKHRFAIAVTLNKLSFGTVTASIIQLVCSELNIPLPQQYARFLEVGKPLIN</sequence>
<comment type="caution">
    <text evidence="3">The sequence shown here is derived from an EMBL/GenBank/DDBJ whole genome shotgun (WGS) entry which is preliminary data.</text>
</comment>
<feature type="domain" description="Beta-lactamase-related" evidence="2">
    <location>
        <begin position="21"/>
        <end position="420"/>
    </location>
</feature>